<name>A0ABW0FN00_9CAUL</name>
<keyword evidence="2" id="KW-1185">Reference proteome</keyword>
<dbReference type="RefSeq" id="WP_374039576.1">
    <property type="nucleotide sequence ID" value="NZ_CP169083.1"/>
</dbReference>
<protein>
    <submittedName>
        <fullName evidence="1">Uncharacterized protein</fullName>
    </submittedName>
</protein>
<evidence type="ECO:0000313" key="1">
    <source>
        <dbReference type="EMBL" id="MFC5342896.1"/>
    </source>
</evidence>
<dbReference type="Proteomes" id="UP001596152">
    <property type="component" value="Unassembled WGS sequence"/>
</dbReference>
<evidence type="ECO:0000313" key="2">
    <source>
        <dbReference type="Proteomes" id="UP001596152"/>
    </source>
</evidence>
<accession>A0ABW0FN00</accession>
<proteinExistence type="predicted"/>
<organism evidence="1 2">
    <name type="scientific">Brevundimonas staleyi</name>
    <dbReference type="NCBI Taxonomy" id="74326"/>
    <lineage>
        <taxon>Bacteria</taxon>
        <taxon>Pseudomonadati</taxon>
        <taxon>Pseudomonadota</taxon>
        <taxon>Alphaproteobacteria</taxon>
        <taxon>Caulobacterales</taxon>
        <taxon>Caulobacteraceae</taxon>
        <taxon>Brevundimonas</taxon>
    </lineage>
</organism>
<gene>
    <name evidence="1" type="ORF">ACFPIE_03155</name>
</gene>
<sequence>MSKIMEEIAAYQREFEALVSAWNIQSADRREASWAQYTEMLDQGDAGRHPFAVVLDAVWCNGWDIRRPIEIDADGLLATA</sequence>
<dbReference type="EMBL" id="JBHSLF010000006">
    <property type="protein sequence ID" value="MFC5342896.1"/>
    <property type="molecule type" value="Genomic_DNA"/>
</dbReference>
<reference evidence="2" key="1">
    <citation type="journal article" date="2019" name="Int. J. Syst. Evol. Microbiol.">
        <title>The Global Catalogue of Microorganisms (GCM) 10K type strain sequencing project: providing services to taxonomists for standard genome sequencing and annotation.</title>
        <authorList>
            <consortium name="The Broad Institute Genomics Platform"/>
            <consortium name="The Broad Institute Genome Sequencing Center for Infectious Disease"/>
            <person name="Wu L."/>
            <person name="Ma J."/>
        </authorList>
    </citation>
    <scope>NUCLEOTIDE SEQUENCE [LARGE SCALE GENOMIC DNA]</scope>
    <source>
        <strain evidence="2">JCM 12125</strain>
    </source>
</reference>
<comment type="caution">
    <text evidence="1">The sequence shown here is derived from an EMBL/GenBank/DDBJ whole genome shotgun (WGS) entry which is preliminary data.</text>
</comment>